<feature type="region of interest" description="Disordered" evidence="1">
    <location>
        <begin position="541"/>
        <end position="565"/>
    </location>
</feature>
<feature type="compositionally biased region" description="Polar residues" evidence="1">
    <location>
        <begin position="289"/>
        <end position="313"/>
    </location>
</feature>
<protein>
    <recommendedName>
        <fullName evidence="2">Transcriptional regulatory protein RXT2 N-terminal domain-containing protein</fullName>
    </recommendedName>
</protein>
<keyword evidence="4" id="KW-1185">Reference proteome</keyword>
<dbReference type="InterPro" id="IPR039602">
    <property type="entry name" value="Rxt2"/>
</dbReference>
<gene>
    <name evidence="3" type="ORF">TCAP_05585</name>
</gene>
<dbReference type="GO" id="GO:0005829">
    <property type="term" value="C:cytosol"/>
    <property type="evidence" value="ECO:0007669"/>
    <property type="project" value="TreeGrafter"/>
</dbReference>
<feature type="region of interest" description="Disordered" evidence="1">
    <location>
        <begin position="287"/>
        <end position="445"/>
    </location>
</feature>
<comment type="caution">
    <text evidence="3">The sequence shown here is derived from an EMBL/GenBank/DDBJ whole genome shotgun (WGS) entry which is preliminary data.</text>
</comment>
<accession>A0A2K3QAE9</accession>
<dbReference type="EMBL" id="NRSZ01000882">
    <property type="protein sequence ID" value="PNY24474.1"/>
    <property type="molecule type" value="Genomic_DNA"/>
</dbReference>
<sequence length="565" mass="62108">SPRSLAEQICSLRRTAHYIIRGTTRTWTHRSPRLQKSSISAHFLSKGCHRASPSSRGAARRPRALRIHRQQLALPTMASQQVLFAETIAGMKKAFKRKAYDSDSDSEIEHHGNRGNKMKKRARFARKGQLVPVQGPSAYKEAIDFAGVRRPMLHRNPPLVDDEGYEIDSDDDVDRIEEAELAAAELNPYAHVRLEHILAPLTASTDLPTHSTLSKPFVSKTLTDLVSQSCDMMRNENKSLWQVRRLWTALCGDGNWMPCELMVGPNDIDMFSDDHVACHLLSLAKASGADTSSPGTWNGDTRSEQVGGTNGTTALAGERKTRSEEVKGDADVPMTDVGPADDEDGKSKPGAEVGAKGHDGEKSPDARQERKGGDTPAGSAEGGGDAANKSMDGDQGAKEKPGRGQVEDGSGDVAKRDGEATTERRPEPETTGDRAPSGTPEGLEPAFIHPMFLTPAGAKADRDLGLPEHEAEDMRRLLALYVQKQEEVCRGTRKLHHGLLKAERLRNEVLHWAKAEAHCGRNRDMSDGEDWYDREEWGLTEDLKKGQDEEEEDTATAGKKTRNRR</sequence>
<feature type="non-terminal residue" evidence="3">
    <location>
        <position position="1"/>
    </location>
</feature>
<feature type="compositionally biased region" description="Basic and acidic residues" evidence="1">
    <location>
        <begin position="413"/>
        <end position="432"/>
    </location>
</feature>
<evidence type="ECO:0000259" key="2">
    <source>
        <dbReference type="Pfam" id="PF08595"/>
    </source>
</evidence>
<dbReference type="Pfam" id="PF08595">
    <property type="entry name" value="RXT2_N"/>
    <property type="match status" value="1"/>
</dbReference>
<dbReference type="PANTHER" id="PTHR28232:SF1">
    <property type="entry name" value="TRANSCRIPTIONAL REGULATORY PROTEIN RXT2"/>
    <property type="match status" value="1"/>
</dbReference>
<feature type="compositionally biased region" description="Basic and acidic residues" evidence="1">
    <location>
        <begin position="345"/>
        <end position="373"/>
    </location>
</feature>
<dbReference type="InterPro" id="IPR013904">
    <property type="entry name" value="RXT2_N"/>
</dbReference>
<organism evidence="3 4">
    <name type="scientific">Tolypocladium capitatum</name>
    <dbReference type="NCBI Taxonomy" id="45235"/>
    <lineage>
        <taxon>Eukaryota</taxon>
        <taxon>Fungi</taxon>
        <taxon>Dikarya</taxon>
        <taxon>Ascomycota</taxon>
        <taxon>Pezizomycotina</taxon>
        <taxon>Sordariomycetes</taxon>
        <taxon>Hypocreomycetidae</taxon>
        <taxon>Hypocreales</taxon>
        <taxon>Ophiocordycipitaceae</taxon>
        <taxon>Tolypocladium</taxon>
    </lineage>
</organism>
<dbReference type="AlphaFoldDB" id="A0A2K3QAE9"/>
<proteinExistence type="predicted"/>
<dbReference type="OrthoDB" id="2405722at2759"/>
<evidence type="ECO:0000256" key="1">
    <source>
        <dbReference type="SAM" id="MobiDB-lite"/>
    </source>
</evidence>
<evidence type="ECO:0000313" key="4">
    <source>
        <dbReference type="Proteomes" id="UP000236621"/>
    </source>
</evidence>
<reference evidence="3 4" key="1">
    <citation type="submission" date="2017-08" db="EMBL/GenBank/DDBJ databases">
        <title>Harnessing the power of phylogenomics to disentangle the directionality and signatures of interkingdom host jumping in the parasitic fungal genus Tolypocladium.</title>
        <authorList>
            <person name="Quandt C.A."/>
            <person name="Patterson W."/>
            <person name="Spatafora J.W."/>
        </authorList>
    </citation>
    <scope>NUCLEOTIDE SEQUENCE [LARGE SCALE GENOMIC DNA]</scope>
    <source>
        <strain evidence="3 4">CBS 113982</strain>
    </source>
</reference>
<dbReference type="Proteomes" id="UP000236621">
    <property type="component" value="Unassembled WGS sequence"/>
</dbReference>
<feature type="compositionally biased region" description="Basic and acidic residues" evidence="1">
    <location>
        <begin position="391"/>
        <end position="406"/>
    </location>
</feature>
<evidence type="ECO:0000313" key="3">
    <source>
        <dbReference type="EMBL" id="PNY24474.1"/>
    </source>
</evidence>
<dbReference type="PANTHER" id="PTHR28232">
    <property type="entry name" value="TRANSCRIPTIONAL REGULATORY PROTEIN RXT2"/>
    <property type="match status" value="1"/>
</dbReference>
<feature type="domain" description="Transcriptional regulatory protein RXT2 N-terminal" evidence="2">
    <location>
        <begin position="113"/>
        <end position="253"/>
    </location>
</feature>
<dbReference type="STRING" id="45235.A0A2K3QAE9"/>
<feature type="compositionally biased region" description="Basic and acidic residues" evidence="1">
    <location>
        <begin position="317"/>
        <end position="330"/>
    </location>
</feature>
<name>A0A2K3QAE9_9HYPO</name>
<dbReference type="GO" id="GO:0033698">
    <property type="term" value="C:Rpd3L complex"/>
    <property type="evidence" value="ECO:0007669"/>
    <property type="project" value="TreeGrafter"/>
</dbReference>